<sequence>MQKVNYSQVASRQHRRSYVPISQVEGIATDFEPIKEALFVIYDNAAPTDDIAPSGDNDASSGAPTPSEELTASHVALSMDAALPSDNAVTA</sequence>
<reference evidence="4 5" key="1">
    <citation type="submission" date="2019-05" db="EMBL/GenBank/DDBJ databases">
        <title>Emergence of the Ug99 lineage of the wheat stem rust pathogen through somatic hybridization.</title>
        <authorList>
            <person name="Li F."/>
            <person name="Upadhyaya N.M."/>
            <person name="Sperschneider J."/>
            <person name="Matny O."/>
            <person name="Nguyen-Phuc H."/>
            <person name="Mago R."/>
            <person name="Raley C."/>
            <person name="Miller M.E."/>
            <person name="Silverstein K.A.T."/>
            <person name="Henningsen E."/>
            <person name="Hirsch C.D."/>
            <person name="Visser B."/>
            <person name="Pretorius Z.A."/>
            <person name="Steffenson B.J."/>
            <person name="Schwessinger B."/>
            <person name="Dodds P.N."/>
            <person name="Figueroa M."/>
        </authorList>
    </citation>
    <scope>NUCLEOTIDE SEQUENCE [LARGE SCALE GENOMIC DNA]</scope>
    <source>
        <strain evidence="2">21-0</strain>
        <strain evidence="3 5">Ug99</strain>
    </source>
</reference>
<name>A0A5B0QUH1_PUCGR</name>
<protein>
    <submittedName>
        <fullName evidence="2">Uncharacterized protein</fullName>
    </submittedName>
</protein>
<organism evidence="2 4">
    <name type="scientific">Puccinia graminis f. sp. tritici</name>
    <dbReference type="NCBI Taxonomy" id="56615"/>
    <lineage>
        <taxon>Eukaryota</taxon>
        <taxon>Fungi</taxon>
        <taxon>Dikarya</taxon>
        <taxon>Basidiomycota</taxon>
        <taxon>Pucciniomycotina</taxon>
        <taxon>Pucciniomycetes</taxon>
        <taxon>Pucciniales</taxon>
        <taxon>Pucciniaceae</taxon>
        <taxon>Puccinia</taxon>
    </lineage>
</organism>
<gene>
    <name evidence="2" type="ORF">PGT21_018849</name>
    <name evidence="3" type="ORF">PGTUg99_027995</name>
</gene>
<dbReference type="EMBL" id="VSWC01000003">
    <property type="protein sequence ID" value="KAA1116563.1"/>
    <property type="molecule type" value="Genomic_DNA"/>
</dbReference>
<keyword evidence="4" id="KW-1185">Reference proteome</keyword>
<evidence type="ECO:0000313" key="5">
    <source>
        <dbReference type="Proteomes" id="UP000325313"/>
    </source>
</evidence>
<evidence type="ECO:0000313" key="4">
    <source>
        <dbReference type="Proteomes" id="UP000324748"/>
    </source>
</evidence>
<evidence type="ECO:0000313" key="2">
    <source>
        <dbReference type="EMBL" id="KAA1116563.1"/>
    </source>
</evidence>
<evidence type="ECO:0000313" key="3">
    <source>
        <dbReference type="EMBL" id="KAA1121766.1"/>
    </source>
</evidence>
<dbReference type="AlphaFoldDB" id="A0A5B0QUH1"/>
<dbReference type="Proteomes" id="UP000324748">
    <property type="component" value="Unassembled WGS sequence"/>
</dbReference>
<dbReference type="Proteomes" id="UP000325313">
    <property type="component" value="Unassembled WGS sequence"/>
</dbReference>
<feature type="compositionally biased region" description="Polar residues" evidence="1">
    <location>
        <begin position="57"/>
        <end position="69"/>
    </location>
</feature>
<comment type="caution">
    <text evidence="2">The sequence shown here is derived from an EMBL/GenBank/DDBJ whole genome shotgun (WGS) entry which is preliminary data.</text>
</comment>
<feature type="region of interest" description="Disordered" evidence="1">
    <location>
        <begin position="49"/>
        <end position="69"/>
    </location>
</feature>
<dbReference type="EMBL" id="VDEP01000237">
    <property type="protein sequence ID" value="KAA1121766.1"/>
    <property type="molecule type" value="Genomic_DNA"/>
</dbReference>
<proteinExistence type="predicted"/>
<evidence type="ECO:0000256" key="1">
    <source>
        <dbReference type="SAM" id="MobiDB-lite"/>
    </source>
</evidence>
<accession>A0A5B0QUH1</accession>